<accession>A0A0A6UJJ2</accession>
<dbReference type="AlphaFoldDB" id="A0A0A6UJJ2"/>
<evidence type="ECO:0000256" key="1">
    <source>
        <dbReference type="SAM" id="MobiDB-lite"/>
    </source>
</evidence>
<dbReference type="Proteomes" id="UP000054537">
    <property type="component" value="Unassembled WGS sequence"/>
</dbReference>
<reference evidence="2 3" key="1">
    <citation type="submission" date="2014-10" db="EMBL/GenBank/DDBJ databases">
        <title>Draft genome sequence of Actinoplanes utahensis NRRL 12052.</title>
        <authorList>
            <person name="Velasco-Bucheli B."/>
            <person name="del Cerro C."/>
            <person name="Hormigo D."/>
            <person name="Garcia J.L."/>
            <person name="Acebal C."/>
            <person name="Arroyo M."/>
            <person name="de la Mata I."/>
        </authorList>
    </citation>
    <scope>NUCLEOTIDE SEQUENCE [LARGE SCALE GENOMIC DNA]</scope>
    <source>
        <strain evidence="2 3">NRRL 12052</strain>
    </source>
</reference>
<dbReference type="RefSeq" id="WP_043525721.1">
    <property type="nucleotide sequence ID" value="NZ_BAABKU010000006.1"/>
</dbReference>
<organism evidence="2 3">
    <name type="scientific">Actinoplanes utahensis</name>
    <dbReference type="NCBI Taxonomy" id="1869"/>
    <lineage>
        <taxon>Bacteria</taxon>
        <taxon>Bacillati</taxon>
        <taxon>Actinomycetota</taxon>
        <taxon>Actinomycetes</taxon>
        <taxon>Micromonosporales</taxon>
        <taxon>Micromonosporaceae</taxon>
        <taxon>Actinoplanes</taxon>
    </lineage>
</organism>
<gene>
    <name evidence="2" type="ORF">MB27_17725</name>
</gene>
<comment type="caution">
    <text evidence="2">The sequence shown here is derived from an EMBL/GenBank/DDBJ whole genome shotgun (WGS) entry which is preliminary data.</text>
</comment>
<evidence type="ECO:0000313" key="2">
    <source>
        <dbReference type="EMBL" id="KHD76260.1"/>
    </source>
</evidence>
<dbReference type="EMBL" id="JRTT01000019">
    <property type="protein sequence ID" value="KHD76260.1"/>
    <property type="molecule type" value="Genomic_DNA"/>
</dbReference>
<sequence>MTHPMAERDLETPEVDAAEQAIVAVPGWQDDAGDEPRAGGTGEWDGQEDNRTVDFDDDYR</sequence>
<name>A0A0A6UJJ2_ACTUT</name>
<feature type="compositionally biased region" description="Basic and acidic residues" evidence="1">
    <location>
        <begin position="48"/>
        <end position="60"/>
    </location>
</feature>
<dbReference type="OrthoDB" id="3298391at2"/>
<dbReference type="STRING" id="1869.MB27_17725"/>
<evidence type="ECO:0000313" key="3">
    <source>
        <dbReference type="Proteomes" id="UP000054537"/>
    </source>
</evidence>
<proteinExistence type="predicted"/>
<feature type="region of interest" description="Disordered" evidence="1">
    <location>
        <begin position="25"/>
        <end position="60"/>
    </location>
</feature>
<keyword evidence="3" id="KW-1185">Reference proteome</keyword>
<protein>
    <submittedName>
        <fullName evidence="2">Uncharacterized protein</fullName>
    </submittedName>
</protein>